<organism evidence="1 2">
    <name type="scientific">Diacronema lutheri</name>
    <name type="common">Unicellular marine alga</name>
    <name type="synonym">Monochrysis lutheri</name>
    <dbReference type="NCBI Taxonomy" id="2081491"/>
    <lineage>
        <taxon>Eukaryota</taxon>
        <taxon>Haptista</taxon>
        <taxon>Haptophyta</taxon>
        <taxon>Pavlovophyceae</taxon>
        <taxon>Pavlovales</taxon>
        <taxon>Pavlovaceae</taxon>
        <taxon>Diacronema</taxon>
    </lineage>
</organism>
<evidence type="ECO:0000313" key="2">
    <source>
        <dbReference type="Proteomes" id="UP000751190"/>
    </source>
</evidence>
<accession>A0A8J6CE79</accession>
<keyword evidence="2" id="KW-1185">Reference proteome</keyword>
<evidence type="ECO:0000313" key="1">
    <source>
        <dbReference type="EMBL" id="KAG8469389.1"/>
    </source>
</evidence>
<dbReference type="EMBL" id="JAGTXO010000002">
    <property type="protein sequence ID" value="KAG8469389.1"/>
    <property type="molecule type" value="Genomic_DNA"/>
</dbReference>
<name>A0A8J6CE79_DIALT</name>
<comment type="caution">
    <text evidence="1">The sequence shown here is derived from an EMBL/GenBank/DDBJ whole genome shotgun (WGS) entry which is preliminary data.</text>
</comment>
<dbReference type="Proteomes" id="UP000751190">
    <property type="component" value="Unassembled WGS sequence"/>
</dbReference>
<sequence>MPVVVVELGAEPAGRARGLPRARVACLWLVAVTSILAGVVLACERDVVPSQLGVRSTLRVLGATVAEAEGKKIILPACPVDKLQDATRINDDASSPYFRLCAQICLNPKLKAVAAKHGVRYGETCASQGCTALAATTTKAAQAIFFYSCDAHSSTPERGEVR</sequence>
<protein>
    <submittedName>
        <fullName evidence="1">Uncharacterized protein</fullName>
    </submittedName>
</protein>
<reference evidence="1" key="1">
    <citation type="submission" date="2021-05" db="EMBL/GenBank/DDBJ databases">
        <title>The genome of the haptophyte Pavlova lutheri (Diacronema luteri, Pavlovales) - a model for lipid biosynthesis in eukaryotic algae.</title>
        <authorList>
            <person name="Hulatt C.J."/>
            <person name="Posewitz M.C."/>
        </authorList>
    </citation>
    <scope>NUCLEOTIDE SEQUENCE</scope>
    <source>
        <strain evidence="1">NIVA-4/92</strain>
    </source>
</reference>
<gene>
    <name evidence="1" type="ORF">KFE25_005844</name>
</gene>
<dbReference type="AlphaFoldDB" id="A0A8J6CE79"/>
<proteinExistence type="predicted"/>